<dbReference type="PRINTS" id="PR00080">
    <property type="entry name" value="SDRFAMILY"/>
</dbReference>
<dbReference type="GeneID" id="79317682"/>
<dbReference type="InterPro" id="IPR002347">
    <property type="entry name" value="SDR_fam"/>
</dbReference>
<keyword evidence="4" id="KW-1185">Reference proteome</keyword>
<dbReference type="CDD" id="cd05233">
    <property type="entry name" value="SDR_c"/>
    <property type="match status" value="1"/>
</dbReference>
<evidence type="ECO:0000313" key="3">
    <source>
        <dbReference type="EMBL" id="MFC7319127.1"/>
    </source>
</evidence>
<dbReference type="InterPro" id="IPR036291">
    <property type="entry name" value="NAD(P)-bd_dom_sf"/>
</dbReference>
<keyword evidence="3" id="KW-0560">Oxidoreductase</keyword>
<proteinExistence type="inferred from homology"/>
<dbReference type="AlphaFoldDB" id="A0ABD6AF77"/>
<reference evidence="3 4" key="1">
    <citation type="journal article" date="2019" name="Int. J. Syst. Evol. Microbiol.">
        <title>The Global Catalogue of Microorganisms (GCM) 10K type strain sequencing project: providing services to taxonomists for standard genome sequencing and annotation.</title>
        <authorList>
            <consortium name="The Broad Institute Genomics Platform"/>
            <consortium name="The Broad Institute Genome Sequencing Center for Infectious Disease"/>
            <person name="Wu L."/>
            <person name="Ma J."/>
        </authorList>
    </citation>
    <scope>NUCLEOTIDE SEQUENCE [LARGE SCALE GENOMIC DNA]</scope>
    <source>
        <strain evidence="3 4">PSR21</strain>
    </source>
</reference>
<dbReference type="InterPro" id="IPR057326">
    <property type="entry name" value="KR_dom"/>
</dbReference>
<comment type="caution">
    <text evidence="3">The sequence shown here is derived from an EMBL/GenBank/DDBJ whole genome shotgun (WGS) entry which is preliminary data.</text>
</comment>
<feature type="domain" description="Ketoreductase" evidence="2">
    <location>
        <begin position="5"/>
        <end position="192"/>
    </location>
</feature>
<accession>A0ABD6AF77</accession>
<dbReference type="EMBL" id="JBHTBF010000003">
    <property type="protein sequence ID" value="MFC7319127.1"/>
    <property type="molecule type" value="Genomic_DNA"/>
</dbReference>
<dbReference type="Pfam" id="PF13561">
    <property type="entry name" value="adh_short_C2"/>
    <property type="match status" value="1"/>
</dbReference>
<dbReference type="PRINTS" id="PR00081">
    <property type="entry name" value="GDHRDH"/>
</dbReference>
<dbReference type="NCBIfam" id="NF005559">
    <property type="entry name" value="PRK07231.1"/>
    <property type="match status" value="1"/>
</dbReference>
<dbReference type="NCBIfam" id="NF009466">
    <property type="entry name" value="PRK12826.1-2"/>
    <property type="match status" value="1"/>
</dbReference>
<dbReference type="Gene3D" id="3.40.50.720">
    <property type="entry name" value="NAD(P)-binding Rossmann-like Domain"/>
    <property type="match status" value="1"/>
</dbReference>
<protein>
    <submittedName>
        <fullName evidence="3">SDR family NAD(P)-dependent oxidoreductase</fullName>
        <ecNumber evidence="3">1.1.1.-</ecNumber>
    </submittedName>
</protein>
<name>A0ABD6AF77_9EURY</name>
<evidence type="ECO:0000259" key="2">
    <source>
        <dbReference type="SMART" id="SM00822"/>
    </source>
</evidence>
<evidence type="ECO:0000256" key="1">
    <source>
        <dbReference type="ARBA" id="ARBA00006484"/>
    </source>
</evidence>
<gene>
    <name evidence="3" type="ORF">ACFQPE_20365</name>
</gene>
<comment type="similarity">
    <text evidence="1">Belongs to the short-chain dehydrogenases/reductases (SDR) family.</text>
</comment>
<dbReference type="Proteomes" id="UP001596547">
    <property type="component" value="Unassembled WGS sequence"/>
</dbReference>
<dbReference type="PANTHER" id="PTHR42760">
    <property type="entry name" value="SHORT-CHAIN DEHYDROGENASES/REDUCTASES FAMILY MEMBER"/>
    <property type="match status" value="1"/>
</dbReference>
<dbReference type="FunFam" id="3.40.50.720:FF:000084">
    <property type="entry name" value="Short-chain dehydrogenase reductase"/>
    <property type="match status" value="1"/>
</dbReference>
<dbReference type="SMART" id="SM00822">
    <property type="entry name" value="PKS_KR"/>
    <property type="match status" value="1"/>
</dbReference>
<dbReference type="GO" id="GO:0016616">
    <property type="term" value="F:oxidoreductase activity, acting on the CH-OH group of donors, NAD or NADP as acceptor"/>
    <property type="evidence" value="ECO:0007669"/>
    <property type="project" value="UniProtKB-ARBA"/>
</dbReference>
<evidence type="ECO:0000313" key="4">
    <source>
        <dbReference type="Proteomes" id="UP001596547"/>
    </source>
</evidence>
<dbReference type="EC" id="1.1.1.-" evidence="3"/>
<sequence>MSADHTAVVTGGASGIGREICRAFGEVGVNVVVADVREEPYEDVPSVADLFESLDGEVVHVQTDVTDEETVDSMFESAVQRFGHVDILVNNAGIARFGSVTETSTEDWHAELAVNLTGVFYCCKHGVPLLTRNEHSAIVNISSLYGIRGGVGNFGYSVTKGGVAAATKQLAADFAADGLRTNAVVPGFIDTRMFHEDTPDGTEQYAVRHTPQNRLGDPVEVARVVRFLASDNASFVNGQILPVDGGFTVI</sequence>
<dbReference type="SUPFAM" id="SSF51735">
    <property type="entry name" value="NAD(P)-binding Rossmann-fold domains"/>
    <property type="match status" value="1"/>
</dbReference>
<organism evidence="3 4">
    <name type="scientific">Halomarina halobia</name>
    <dbReference type="NCBI Taxonomy" id="3033386"/>
    <lineage>
        <taxon>Archaea</taxon>
        <taxon>Methanobacteriati</taxon>
        <taxon>Methanobacteriota</taxon>
        <taxon>Stenosarchaea group</taxon>
        <taxon>Halobacteria</taxon>
        <taxon>Halobacteriales</taxon>
        <taxon>Natronomonadaceae</taxon>
        <taxon>Halomarina</taxon>
    </lineage>
</organism>
<dbReference type="RefSeq" id="WP_276306049.1">
    <property type="nucleotide sequence ID" value="NZ_CP119993.1"/>
</dbReference>